<evidence type="ECO:0000256" key="4">
    <source>
        <dbReference type="PROSITE-ProRule" id="PRU01076"/>
    </source>
</evidence>
<dbReference type="InterPro" id="IPR015854">
    <property type="entry name" value="ABC_transpr_LolD-like"/>
</dbReference>
<feature type="region of interest" description="Disordered" evidence="5">
    <location>
        <begin position="296"/>
        <end position="326"/>
    </location>
</feature>
<dbReference type="Pfam" id="PF00005">
    <property type="entry name" value="ABC_tran"/>
    <property type="match status" value="1"/>
</dbReference>
<dbReference type="InterPro" id="IPR003439">
    <property type="entry name" value="ABC_transporter-like_ATP-bd"/>
</dbReference>
<dbReference type="CDD" id="cd03255">
    <property type="entry name" value="ABC_MJ0796_LolCDE_FtsE"/>
    <property type="match status" value="1"/>
</dbReference>
<keyword evidence="4" id="KW-0238">DNA-binding</keyword>
<dbReference type="InterPro" id="IPR003593">
    <property type="entry name" value="AAA+_ATPase"/>
</dbReference>
<dbReference type="EMBL" id="JACSQV010000011">
    <property type="protein sequence ID" value="MBD7919195.1"/>
    <property type="molecule type" value="Genomic_DNA"/>
</dbReference>
<gene>
    <name evidence="8" type="ORF">H9657_13035</name>
</gene>
<organism evidence="8 9">
    <name type="scientific">Cellulomonas avistercoris</name>
    <dbReference type="NCBI Taxonomy" id="2762242"/>
    <lineage>
        <taxon>Bacteria</taxon>
        <taxon>Bacillati</taxon>
        <taxon>Actinomycetota</taxon>
        <taxon>Actinomycetes</taxon>
        <taxon>Micrococcales</taxon>
        <taxon>Cellulomonadaceae</taxon>
        <taxon>Cellulomonas</taxon>
    </lineage>
</organism>
<name>A0ABR8QFN8_9CELL</name>
<dbReference type="InterPro" id="IPR017911">
    <property type="entry name" value="MacB-like_ATP-bd"/>
</dbReference>
<comment type="caution">
    <text evidence="8">The sequence shown here is derived from an EMBL/GenBank/DDBJ whole genome shotgun (WGS) entry which is preliminary data.</text>
</comment>
<evidence type="ECO:0000256" key="1">
    <source>
        <dbReference type="ARBA" id="ARBA00022448"/>
    </source>
</evidence>
<evidence type="ECO:0000256" key="3">
    <source>
        <dbReference type="ARBA" id="ARBA00022840"/>
    </source>
</evidence>
<keyword evidence="9" id="KW-1185">Reference proteome</keyword>
<proteinExistence type="predicted"/>
<evidence type="ECO:0000313" key="9">
    <source>
        <dbReference type="Proteomes" id="UP000604241"/>
    </source>
</evidence>
<dbReference type="InterPro" id="IPR017871">
    <property type="entry name" value="ABC_transporter-like_CS"/>
</dbReference>
<accession>A0ABR8QFN8</accession>
<feature type="domain" description="ABC transporter" evidence="6">
    <location>
        <begin position="21"/>
        <end position="272"/>
    </location>
</feature>
<evidence type="ECO:0000313" key="8">
    <source>
        <dbReference type="EMBL" id="MBD7919195.1"/>
    </source>
</evidence>
<dbReference type="Proteomes" id="UP000604241">
    <property type="component" value="Unassembled WGS sequence"/>
</dbReference>
<keyword evidence="2" id="KW-0547">Nucleotide-binding</keyword>
<evidence type="ECO:0000259" key="7">
    <source>
        <dbReference type="PROSITE" id="PS51740"/>
    </source>
</evidence>
<dbReference type="SMART" id="SM00382">
    <property type="entry name" value="AAA"/>
    <property type="match status" value="1"/>
</dbReference>
<dbReference type="PANTHER" id="PTHR24220:SF685">
    <property type="entry name" value="ABC TRANSPORTER RELATED"/>
    <property type="match status" value="1"/>
</dbReference>
<evidence type="ECO:0000256" key="2">
    <source>
        <dbReference type="ARBA" id="ARBA00022741"/>
    </source>
</evidence>
<dbReference type="PROSITE" id="PS50893">
    <property type="entry name" value="ABC_TRANSPORTER_2"/>
    <property type="match status" value="1"/>
</dbReference>
<dbReference type="PROSITE" id="PS51740">
    <property type="entry name" value="SPOVT_ABRB"/>
    <property type="match status" value="1"/>
</dbReference>
<keyword evidence="3 8" id="KW-0067">ATP-binding</keyword>
<dbReference type="InterPro" id="IPR027417">
    <property type="entry name" value="P-loop_NTPase"/>
</dbReference>
<dbReference type="SUPFAM" id="SSF52540">
    <property type="entry name" value="P-loop containing nucleoside triphosphate hydrolases"/>
    <property type="match status" value="1"/>
</dbReference>
<dbReference type="InterPro" id="IPR007159">
    <property type="entry name" value="SpoVT-AbrB_dom"/>
</dbReference>
<dbReference type="PANTHER" id="PTHR24220">
    <property type="entry name" value="IMPORT ATP-BINDING PROTEIN"/>
    <property type="match status" value="1"/>
</dbReference>
<dbReference type="PROSITE" id="PS00211">
    <property type="entry name" value="ABC_TRANSPORTER_1"/>
    <property type="match status" value="1"/>
</dbReference>
<evidence type="ECO:0000259" key="6">
    <source>
        <dbReference type="PROSITE" id="PS50893"/>
    </source>
</evidence>
<sequence>MATLEERARARPEAFGRTSLIVCESLVRIYQSEGIEVQALQGLDLLVDEGELIAVVGASGSGKSTLLSVLSGLDVPTAGNVRVAEWDLMTMTSRERVEYRRTTVGFVWQQTARNLVPYLTAEENVELPMALAGRPRKQRRTEAAALLDVLGVAYCADRRPSQMSGGEQQRVAIAVGLANSPRVLFADEPTGELDTATSNDVLEAMRAVNRDLGTTVVVVTHDPSVRDHVQRTVEIRDGRTSAEVLRHTATRDDGTQHEVAEEFAVLDRAGRIQLPQDYREALDLVGRVRLTLEQSHVAVRPGNRGTPGADERAAHQDHPGHGRRAR</sequence>
<evidence type="ECO:0000256" key="5">
    <source>
        <dbReference type="SAM" id="MobiDB-lite"/>
    </source>
</evidence>
<feature type="domain" description="SpoVT-AbrB" evidence="7">
    <location>
        <begin position="261"/>
        <end position="304"/>
    </location>
</feature>
<keyword evidence="1" id="KW-0813">Transport</keyword>
<reference evidence="8 9" key="1">
    <citation type="submission" date="2020-08" db="EMBL/GenBank/DDBJ databases">
        <title>A Genomic Blueprint of the Chicken Gut Microbiome.</title>
        <authorList>
            <person name="Gilroy R."/>
            <person name="Ravi A."/>
            <person name="Getino M."/>
            <person name="Pursley I."/>
            <person name="Horton D.L."/>
            <person name="Alikhan N.-F."/>
            <person name="Baker D."/>
            <person name="Gharbi K."/>
            <person name="Hall N."/>
            <person name="Watson M."/>
            <person name="Adriaenssens E.M."/>
            <person name="Foster-Nyarko E."/>
            <person name="Jarju S."/>
            <person name="Secka A."/>
            <person name="Antonio M."/>
            <person name="Oren A."/>
            <person name="Chaudhuri R."/>
            <person name="La Ragione R.M."/>
            <person name="Hildebrand F."/>
            <person name="Pallen M.J."/>
        </authorList>
    </citation>
    <scope>NUCLEOTIDE SEQUENCE [LARGE SCALE GENOMIC DNA]</scope>
    <source>
        <strain evidence="8 9">Sa3CUA2</strain>
    </source>
</reference>
<feature type="compositionally biased region" description="Basic and acidic residues" evidence="5">
    <location>
        <begin position="309"/>
        <end position="320"/>
    </location>
</feature>
<dbReference type="GO" id="GO:0005524">
    <property type="term" value="F:ATP binding"/>
    <property type="evidence" value="ECO:0007669"/>
    <property type="project" value="UniProtKB-KW"/>
</dbReference>
<protein>
    <submittedName>
        <fullName evidence="8">ABC transporter ATP-binding protein</fullName>
    </submittedName>
</protein>
<dbReference type="Gene3D" id="3.40.50.300">
    <property type="entry name" value="P-loop containing nucleotide triphosphate hydrolases"/>
    <property type="match status" value="1"/>
</dbReference>